<sequence length="139" mass="14723">MEGVASPARARRSTGHTAGASRLVAALCGNRCRSCESDTCTSPPHANFELVFSAFRGCRSFWWSGGCCYGVQHPESSGLLQVVHGNPTPCLASSSQSQRFLVFSQLPFSQKPLCSASSGADLISVGLPDARTQSKERAV</sequence>
<comment type="caution">
    <text evidence="1">The sequence shown here is derived from an EMBL/GenBank/DDBJ whole genome shotgun (WGS) entry which is preliminary data.</text>
</comment>
<dbReference type="EMBL" id="JAQQAF010000005">
    <property type="protein sequence ID" value="KAJ8486404.1"/>
    <property type="molecule type" value="Genomic_DNA"/>
</dbReference>
<organism evidence="1 2">
    <name type="scientific">Ensete ventricosum</name>
    <name type="common">Abyssinian banana</name>
    <name type="synonym">Musa ensete</name>
    <dbReference type="NCBI Taxonomy" id="4639"/>
    <lineage>
        <taxon>Eukaryota</taxon>
        <taxon>Viridiplantae</taxon>
        <taxon>Streptophyta</taxon>
        <taxon>Embryophyta</taxon>
        <taxon>Tracheophyta</taxon>
        <taxon>Spermatophyta</taxon>
        <taxon>Magnoliopsida</taxon>
        <taxon>Liliopsida</taxon>
        <taxon>Zingiberales</taxon>
        <taxon>Musaceae</taxon>
        <taxon>Ensete</taxon>
    </lineage>
</organism>
<evidence type="ECO:0000313" key="1">
    <source>
        <dbReference type="EMBL" id="KAJ8486404.1"/>
    </source>
</evidence>
<gene>
    <name evidence="1" type="ORF">OPV22_018889</name>
</gene>
<evidence type="ECO:0000313" key="2">
    <source>
        <dbReference type="Proteomes" id="UP001222027"/>
    </source>
</evidence>
<reference evidence="1 2" key="1">
    <citation type="submission" date="2022-12" db="EMBL/GenBank/DDBJ databases">
        <title>Chromosome-scale assembly of the Ensete ventricosum genome.</title>
        <authorList>
            <person name="Dussert Y."/>
            <person name="Stocks J."/>
            <person name="Wendawek A."/>
            <person name="Woldeyes F."/>
            <person name="Nichols R.A."/>
            <person name="Borrell J.S."/>
        </authorList>
    </citation>
    <scope>NUCLEOTIDE SEQUENCE [LARGE SCALE GENOMIC DNA]</scope>
    <source>
        <strain evidence="2">cv. Maze</strain>
        <tissue evidence="1">Seeds</tissue>
    </source>
</reference>
<dbReference type="AlphaFoldDB" id="A0AAV8R594"/>
<keyword evidence="2" id="KW-1185">Reference proteome</keyword>
<proteinExistence type="predicted"/>
<dbReference type="Proteomes" id="UP001222027">
    <property type="component" value="Unassembled WGS sequence"/>
</dbReference>
<accession>A0AAV8R594</accession>
<protein>
    <submittedName>
        <fullName evidence="1">Uncharacterized protein</fullName>
    </submittedName>
</protein>
<name>A0AAV8R594_ENSVE</name>